<organism evidence="1">
    <name type="scientific">marine sediment metagenome</name>
    <dbReference type="NCBI Taxonomy" id="412755"/>
    <lineage>
        <taxon>unclassified sequences</taxon>
        <taxon>metagenomes</taxon>
        <taxon>ecological metagenomes</taxon>
    </lineage>
</organism>
<proteinExistence type="predicted"/>
<dbReference type="AlphaFoldDB" id="X0S421"/>
<protein>
    <submittedName>
        <fullName evidence="1">Uncharacterized protein</fullName>
    </submittedName>
</protein>
<accession>X0S421</accession>
<gene>
    <name evidence="1" type="ORF">S01H1_05736</name>
</gene>
<feature type="non-terminal residue" evidence="1">
    <location>
        <position position="1"/>
    </location>
</feature>
<reference evidence="1" key="1">
    <citation type="journal article" date="2014" name="Front. Microbiol.">
        <title>High frequency of phylogenetically diverse reductive dehalogenase-homologous genes in deep subseafloor sedimentary metagenomes.</title>
        <authorList>
            <person name="Kawai M."/>
            <person name="Futagami T."/>
            <person name="Toyoda A."/>
            <person name="Takaki Y."/>
            <person name="Nishi S."/>
            <person name="Hori S."/>
            <person name="Arai W."/>
            <person name="Tsubouchi T."/>
            <person name="Morono Y."/>
            <person name="Uchiyama I."/>
            <person name="Ito T."/>
            <person name="Fujiyama A."/>
            <person name="Inagaki F."/>
            <person name="Takami H."/>
        </authorList>
    </citation>
    <scope>NUCLEOTIDE SEQUENCE</scope>
    <source>
        <strain evidence="1">Expedition CK06-06</strain>
    </source>
</reference>
<comment type="caution">
    <text evidence="1">The sequence shown here is derived from an EMBL/GenBank/DDBJ whole genome shotgun (WGS) entry which is preliminary data.</text>
</comment>
<dbReference type="EMBL" id="BARS01002982">
    <property type="protein sequence ID" value="GAF75784.1"/>
    <property type="molecule type" value="Genomic_DNA"/>
</dbReference>
<name>X0S421_9ZZZZ</name>
<evidence type="ECO:0000313" key="1">
    <source>
        <dbReference type="EMBL" id="GAF75784.1"/>
    </source>
</evidence>
<sequence length="99" mass="11908">AQTMFLKKDNSYLLDIDRIEPLESGLMQVHYWDGQEFPVLRDPKIIKNASKLMRQVYEDYDEAKVKNIRLKQFITDNYNIERVANLAKTRLNEIWRKMT</sequence>